<evidence type="ECO:0000313" key="2">
    <source>
        <dbReference type="EMBL" id="VEL22641.1"/>
    </source>
</evidence>
<evidence type="ECO:0000313" key="3">
    <source>
        <dbReference type="Proteomes" id="UP000784294"/>
    </source>
</evidence>
<proteinExistence type="predicted"/>
<gene>
    <name evidence="2" type="ORF">PXEA_LOCUS16081</name>
</gene>
<feature type="compositionally biased region" description="Polar residues" evidence="1">
    <location>
        <begin position="27"/>
        <end position="36"/>
    </location>
</feature>
<comment type="caution">
    <text evidence="2">The sequence shown here is derived from an EMBL/GenBank/DDBJ whole genome shotgun (WGS) entry which is preliminary data.</text>
</comment>
<feature type="region of interest" description="Disordered" evidence="1">
    <location>
        <begin position="1"/>
        <end position="36"/>
    </location>
</feature>
<sequence length="146" mass="15259">MLSPAARRLLSSSTASLSRPSTLSRTGDTSRPGTGSLAVSLTPSHLLFSSSPLVRSALLPHPVIRPQVASCLADQSSSSIDDCADPLERFKPDSTTKTGASVSADSSEENGASNNVVLLPGLEFKEAKPNEGLSLTDNLLNLKRLD</sequence>
<feature type="compositionally biased region" description="Polar residues" evidence="1">
    <location>
        <begin position="95"/>
        <end position="114"/>
    </location>
</feature>
<protein>
    <submittedName>
        <fullName evidence="2">Uncharacterized protein</fullName>
    </submittedName>
</protein>
<dbReference type="Proteomes" id="UP000784294">
    <property type="component" value="Unassembled WGS sequence"/>
</dbReference>
<feature type="compositionally biased region" description="Low complexity" evidence="1">
    <location>
        <begin position="1"/>
        <end position="26"/>
    </location>
</feature>
<dbReference type="EMBL" id="CAAALY010057664">
    <property type="protein sequence ID" value="VEL22641.1"/>
    <property type="molecule type" value="Genomic_DNA"/>
</dbReference>
<name>A0A3S5CHV2_9PLAT</name>
<organism evidence="2 3">
    <name type="scientific">Protopolystoma xenopodis</name>
    <dbReference type="NCBI Taxonomy" id="117903"/>
    <lineage>
        <taxon>Eukaryota</taxon>
        <taxon>Metazoa</taxon>
        <taxon>Spiralia</taxon>
        <taxon>Lophotrochozoa</taxon>
        <taxon>Platyhelminthes</taxon>
        <taxon>Monogenea</taxon>
        <taxon>Polyopisthocotylea</taxon>
        <taxon>Polystomatidea</taxon>
        <taxon>Polystomatidae</taxon>
        <taxon>Protopolystoma</taxon>
    </lineage>
</organism>
<evidence type="ECO:0000256" key="1">
    <source>
        <dbReference type="SAM" id="MobiDB-lite"/>
    </source>
</evidence>
<accession>A0A3S5CHV2</accession>
<dbReference type="AlphaFoldDB" id="A0A3S5CHV2"/>
<reference evidence="2" key="1">
    <citation type="submission" date="2018-11" db="EMBL/GenBank/DDBJ databases">
        <authorList>
            <consortium name="Pathogen Informatics"/>
        </authorList>
    </citation>
    <scope>NUCLEOTIDE SEQUENCE</scope>
</reference>
<feature type="region of interest" description="Disordered" evidence="1">
    <location>
        <begin position="75"/>
        <end position="114"/>
    </location>
</feature>
<keyword evidence="3" id="KW-1185">Reference proteome</keyword>